<dbReference type="EMBL" id="LNYC01000005">
    <property type="protein sequence ID" value="KTD04193.1"/>
    <property type="molecule type" value="Genomic_DNA"/>
</dbReference>
<evidence type="ECO:0000313" key="2">
    <source>
        <dbReference type="EMBL" id="KTD04193.1"/>
    </source>
</evidence>
<dbReference type="AlphaFoldDB" id="A0A0W0U8U4"/>
<dbReference type="Proteomes" id="UP000054785">
    <property type="component" value="Unassembled WGS sequence"/>
</dbReference>
<name>A0A0W0U8U4_9GAMM</name>
<evidence type="ECO:0000256" key="1">
    <source>
        <dbReference type="SAM" id="SignalP"/>
    </source>
</evidence>
<keyword evidence="3" id="KW-1185">Reference proteome</keyword>
<dbReference type="RefSeq" id="WP_051551018.1">
    <property type="nucleotide sequence ID" value="NZ_CAAAHN010000001.1"/>
</dbReference>
<organism evidence="2 3">
    <name type="scientific">Legionella geestiana</name>
    <dbReference type="NCBI Taxonomy" id="45065"/>
    <lineage>
        <taxon>Bacteria</taxon>
        <taxon>Pseudomonadati</taxon>
        <taxon>Pseudomonadota</taxon>
        <taxon>Gammaproteobacteria</taxon>
        <taxon>Legionellales</taxon>
        <taxon>Legionellaceae</taxon>
        <taxon>Legionella</taxon>
    </lineage>
</organism>
<reference evidence="2 3" key="1">
    <citation type="submission" date="2015-11" db="EMBL/GenBank/DDBJ databases">
        <title>Genomic analysis of 38 Legionella species identifies large and diverse effector repertoires.</title>
        <authorList>
            <person name="Burstein D."/>
            <person name="Amaro F."/>
            <person name="Zusman T."/>
            <person name="Lifshitz Z."/>
            <person name="Cohen O."/>
            <person name="Gilbert J.A."/>
            <person name="Pupko T."/>
            <person name="Shuman H.A."/>
            <person name="Segal G."/>
        </authorList>
    </citation>
    <scope>NUCLEOTIDE SEQUENCE [LARGE SCALE GENOMIC DNA]</scope>
    <source>
        <strain evidence="2 3">ATCC 49504</strain>
    </source>
</reference>
<sequence length="210" mass="20862">MDLNIKPTLRAVMAVSLLGMSAAGFAASGQLVVVNSLAVVAGGSTGSSASSVSVVVNDATGPCSTTGTLAYNGVLTVKWDDTKTHSATQCTDITSVDVTALKTAAGVVQYDSTANTTPPAVATAPTNFVAPTTKTANLALMVTGGTSAAMTNSATSWGSAVGVAPVYLTTNGLLDTCGIMGAVGMAGLKAANFMHRYGVMPAGASAYQNW</sequence>
<accession>A0A0W0U8U4</accession>
<protein>
    <submittedName>
        <fullName evidence="2">Uncharacterized protein</fullName>
    </submittedName>
</protein>
<feature type="signal peptide" evidence="1">
    <location>
        <begin position="1"/>
        <end position="26"/>
    </location>
</feature>
<proteinExistence type="predicted"/>
<dbReference type="STRING" id="45065.Lgee_0223"/>
<feature type="chain" id="PRO_5006913796" evidence="1">
    <location>
        <begin position="27"/>
        <end position="210"/>
    </location>
</feature>
<gene>
    <name evidence="2" type="ORF">Lgee_0223</name>
</gene>
<comment type="caution">
    <text evidence="2">The sequence shown here is derived from an EMBL/GenBank/DDBJ whole genome shotgun (WGS) entry which is preliminary data.</text>
</comment>
<evidence type="ECO:0000313" key="3">
    <source>
        <dbReference type="Proteomes" id="UP000054785"/>
    </source>
</evidence>
<dbReference type="PATRIC" id="fig|45065.4.peg.239"/>
<keyword evidence="1" id="KW-0732">Signal</keyword>